<evidence type="ECO:0000313" key="1">
    <source>
        <dbReference type="EMBL" id="PTQ86120.1"/>
    </source>
</evidence>
<accession>A0A2T5IQQ0</accession>
<dbReference type="AlphaFoldDB" id="A0A2T5IQQ0"/>
<proteinExistence type="predicted"/>
<comment type="caution">
    <text evidence="1">The sequence shown here is derived from an EMBL/GenBank/DDBJ whole genome shotgun (WGS) entry which is preliminary data.</text>
</comment>
<dbReference type="Proteomes" id="UP000244110">
    <property type="component" value="Unassembled WGS sequence"/>
</dbReference>
<name>A0A2T5IQQ0_9PROT</name>
<protein>
    <submittedName>
        <fullName evidence="1">Uncharacterized protein</fullName>
    </submittedName>
</protein>
<organism evidence="1 2">
    <name type="scientific">Nitrosomonas ureae</name>
    <dbReference type="NCBI Taxonomy" id="44577"/>
    <lineage>
        <taxon>Bacteria</taxon>
        <taxon>Pseudomonadati</taxon>
        <taxon>Pseudomonadota</taxon>
        <taxon>Betaproteobacteria</taxon>
        <taxon>Nitrosomonadales</taxon>
        <taxon>Nitrosomonadaceae</taxon>
        <taxon>Nitrosomonas</taxon>
    </lineage>
</organism>
<gene>
    <name evidence="1" type="ORF">C8R28_101138</name>
</gene>
<reference evidence="1 2" key="1">
    <citation type="submission" date="2018-04" db="EMBL/GenBank/DDBJ databases">
        <title>Active sludge and wastewater microbial communities from Klosterneuburg, Austria.</title>
        <authorList>
            <person name="Wagner M."/>
        </authorList>
    </citation>
    <scope>NUCLEOTIDE SEQUENCE [LARGE SCALE GENOMIC DNA]</scope>
    <source>
        <strain evidence="1 2">Nm4</strain>
    </source>
</reference>
<sequence length="47" mass="5645">MLPQATEAIREDGIKQAQETKLRMLNSLLSQINKRKLMHRKRLVHRY</sequence>
<dbReference type="EMBL" id="QAOL01000011">
    <property type="protein sequence ID" value="PTQ86120.1"/>
    <property type="molecule type" value="Genomic_DNA"/>
</dbReference>
<evidence type="ECO:0000313" key="2">
    <source>
        <dbReference type="Proteomes" id="UP000244110"/>
    </source>
</evidence>